<reference evidence="1 2" key="1">
    <citation type="submission" date="2024-08" db="EMBL/GenBank/DDBJ databases">
        <authorList>
            <person name="Lu H."/>
        </authorList>
    </citation>
    <scope>NUCLEOTIDE SEQUENCE [LARGE SCALE GENOMIC DNA]</scope>
    <source>
        <strain evidence="1 2">DXS20W</strain>
    </source>
</reference>
<evidence type="ECO:0000313" key="1">
    <source>
        <dbReference type="EMBL" id="MFG6464157.1"/>
    </source>
</evidence>
<sequence length="156" mass="17467">MSPIVPAQVLVQALAMAAKARYQAEALAHLHGIAKLRAGVVRDLIEAIVVRRVDAVEHQCTEVLKQYADQAQHYLDQQRRFGERLLESRDPIERLELSSRLTEVDTKLGEIRADAKLIYERMCQAIAYLGGNDAALLQQVSYVMGGGYESVRYVSQ</sequence>
<comment type="caution">
    <text evidence="1">The sequence shown here is derived from an EMBL/GenBank/DDBJ whole genome shotgun (WGS) entry which is preliminary data.</text>
</comment>
<accession>A0ABW7GQA8</accession>
<keyword evidence="2" id="KW-1185">Reference proteome</keyword>
<name>A0ABW7GQA8_9BURK</name>
<gene>
    <name evidence="1" type="ORF">ACG04Q_21490</name>
</gene>
<proteinExistence type="predicted"/>
<evidence type="ECO:0008006" key="3">
    <source>
        <dbReference type="Google" id="ProtNLM"/>
    </source>
</evidence>
<dbReference type="Proteomes" id="UP001606302">
    <property type="component" value="Unassembled WGS sequence"/>
</dbReference>
<dbReference type="EMBL" id="JBIGHX010000009">
    <property type="protein sequence ID" value="MFG6464157.1"/>
    <property type="molecule type" value="Genomic_DNA"/>
</dbReference>
<protein>
    <recommendedName>
        <fullName evidence="3">Flagellar protein FlgN</fullName>
    </recommendedName>
</protein>
<evidence type="ECO:0000313" key="2">
    <source>
        <dbReference type="Proteomes" id="UP001606302"/>
    </source>
</evidence>
<organism evidence="1 2">
    <name type="scientific">Pelomonas lactea</name>
    <dbReference type="NCBI Taxonomy" id="3299030"/>
    <lineage>
        <taxon>Bacteria</taxon>
        <taxon>Pseudomonadati</taxon>
        <taxon>Pseudomonadota</taxon>
        <taxon>Betaproteobacteria</taxon>
        <taxon>Burkholderiales</taxon>
        <taxon>Sphaerotilaceae</taxon>
        <taxon>Roseateles</taxon>
    </lineage>
</organism>
<dbReference type="RefSeq" id="WP_394513470.1">
    <property type="nucleotide sequence ID" value="NZ_JBIGHX010000009.1"/>
</dbReference>